<evidence type="ECO:0000313" key="3">
    <source>
        <dbReference type="Proteomes" id="UP000324222"/>
    </source>
</evidence>
<organism evidence="2 3">
    <name type="scientific">Portunus trituberculatus</name>
    <name type="common">Swimming crab</name>
    <name type="synonym">Neptunus trituberculatus</name>
    <dbReference type="NCBI Taxonomy" id="210409"/>
    <lineage>
        <taxon>Eukaryota</taxon>
        <taxon>Metazoa</taxon>
        <taxon>Ecdysozoa</taxon>
        <taxon>Arthropoda</taxon>
        <taxon>Crustacea</taxon>
        <taxon>Multicrustacea</taxon>
        <taxon>Malacostraca</taxon>
        <taxon>Eumalacostraca</taxon>
        <taxon>Eucarida</taxon>
        <taxon>Decapoda</taxon>
        <taxon>Pleocyemata</taxon>
        <taxon>Brachyura</taxon>
        <taxon>Eubrachyura</taxon>
        <taxon>Portunoidea</taxon>
        <taxon>Portunidae</taxon>
        <taxon>Portuninae</taxon>
        <taxon>Portunus</taxon>
    </lineage>
</organism>
<keyword evidence="3" id="KW-1185">Reference proteome</keyword>
<feature type="region of interest" description="Disordered" evidence="1">
    <location>
        <begin position="81"/>
        <end position="111"/>
    </location>
</feature>
<evidence type="ECO:0000313" key="2">
    <source>
        <dbReference type="EMBL" id="MPC80232.1"/>
    </source>
</evidence>
<feature type="compositionally biased region" description="Basic and acidic residues" evidence="1">
    <location>
        <begin position="95"/>
        <end position="111"/>
    </location>
</feature>
<gene>
    <name evidence="2" type="ORF">E2C01_074806</name>
</gene>
<protein>
    <submittedName>
        <fullName evidence="2">Uncharacterized protein</fullName>
    </submittedName>
</protein>
<accession>A0A5B7I8Z9</accession>
<sequence>MQISLKVTVKLEESVGKEEEEEEEVPVVVAEGGRCGEGGVVRVDGVFFGSERVGRQCPEIGGAEKPGFITVKERTTPPHVTAAGMATTSHGATQEGERSEGGGRQKREGVALRRSPVGRCLFSA</sequence>
<dbReference type="Proteomes" id="UP000324222">
    <property type="component" value="Unassembled WGS sequence"/>
</dbReference>
<comment type="caution">
    <text evidence="2">The sequence shown here is derived from an EMBL/GenBank/DDBJ whole genome shotgun (WGS) entry which is preliminary data.</text>
</comment>
<evidence type="ECO:0000256" key="1">
    <source>
        <dbReference type="SAM" id="MobiDB-lite"/>
    </source>
</evidence>
<dbReference type="EMBL" id="VSRR010053425">
    <property type="protein sequence ID" value="MPC80232.1"/>
    <property type="molecule type" value="Genomic_DNA"/>
</dbReference>
<name>A0A5B7I8Z9_PORTR</name>
<proteinExistence type="predicted"/>
<dbReference type="AlphaFoldDB" id="A0A5B7I8Z9"/>
<reference evidence="2 3" key="1">
    <citation type="submission" date="2019-05" db="EMBL/GenBank/DDBJ databases">
        <title>Another draft genome of Portunus trituberculatus and its Hox gene families provides insights of decapod evolution.</title>
        <authorList>
            <person name="Jeong J.-H."/>
            <person name="Song I."/>
            <person name="Kim S."/>
            <person name="Choi T."/>
            <person name="Kim D."/>
            <person name="Ryu S."/>
            <person name="Kim W."/>
        </authorList>
    </citation>
    <scope>NUCLEOTIDE SEQUENCE [LARGE SCALE GENOMIC DNA]</scope>
    <source>
        <tissue evidence="2">Muscle</tissue>
    </source>
</reference>